<evidence type="ECO:0000256" key="2">
    <source>
        <dbReference type="ARBA" id="ARBA00010199"/>
    </source>
</evidence>
<reference evidence="8 9" key="1">
    <citation type="submission" date="2023-12" db="EMBL/GenBank/DDBJ databases">
        <title>Gut-associated functions are favored during microbiome assembly across C. elegans life.</title>
        <authorList>
            <person name="Zimmermann J."/>
        </authorList>
    </citation>
    <scope>NUCLEOTIDE SEQUENCE [LARGE SCALE GENOMIC DNA]</scope>
    <source>
        <strain evidence="8 9">JUb134</strain>
    </source>
</reference>
<comment type="subcellular location">
    <subcellularLocation>
        <location evidence="1">Membrane</location>
        <topology evidence="1">Multi-pass membrane protein</topology>
    </subcellularLocation>
</comment>
<dbReference type="CDD" id="cd13136">
    <property type="entry name" value="MATE_DinF_like"/>
    <property type="match status" value="1"/>
</dbReference>
<comment type="caution">
    <text evidence="8">The sequence shown here is derived from an EMBL/GenBank/DDBJ whole genome shotgun (WGS) entry which is preliminary data.</text>
</comment>
<keyword evidence="4 7" id="KW-0812">Transmembrane</keyword>
<dbReference type="RefSeq" id="WP_239555290.1">
    <property type="nucleotide sequence ID" value="NZ_JBBGZA010000001.1"/>
</dbReference>
<feature type="transmembrane region" description="Helical" evidence="7">
    <location>
        <begin position="94"/>
        <end position="117"/>
    </location>
</feature>
<keyword evidence="5 7" id="KW-1133">Transmembrane helix</keyword>
<evidence type="ECO:0000313" key="8">
    <source>
        <dbReference type="EMBL" id="MEJ5093763.1"/>
    </source>
</evidence>
<dbReference type="NCBIfam" id="TIGR00797">
    <property type="entry name" value="matE"/>
    <property type="match status" value="1"/>
</dbReference>
<feature type="transmembrane region" description="Helical" evidence="7">
    <location>
        <begin position="43"/>
        <end position="66"/>
    </location>
</feature>
<evidence type="ECO:0000256" key="6">
    <source>
        <dbReference type="ARBA" id="ARBA00023136"/>
    </source>
</evidence>
<organism evidence="8 9">
    <name type="scientific">Sphingomonas molluscorum</name>
    <dbReference type="NCBI Taxonomy" id="418184"/>
    <lineage>
        <taxon>Bacteria</taxon>
        <taxon>Pseudomonadati</taxon>
        <taxon>Pseudomonadota</taxon>
        <taxon>Alphaproteobacteria</taxon>
        <taxon>Sphingomonadales</taxon>
        <taxon>Sphingomonadaceae</taxon>
        <taxon>Sphingomonas</taxon>
    </lineage>
</organism>
<dbReference type="InterPro" id="IPR002528">
    <property type="entry name" value="MATE_fam"/>
</dbReference>
<proteinExistence type="inferred from homology"/>
<evidence type="ECO:0000256" key="1">
    <source>
        <dbReference type="ARBA" id="ARBA00004141"/>
    </source>
</evidence>
<feature type="transmembrane region" description="Helical" evidence="7">
    <location>
        <begin position="318"/>
        <end position="339"/>
    </location>
</feature>
<keyword evidence="9" id="KW-1185">Reference proteome</keyword>
<dbReference type="EMBL" id="JBBGZA010000001">
    <property type="protein sequence ID" value="MEJ5093763.1"/>
    <property type="molecule type" value="Genomic_DNA"/>
</dbReference>
<dbReference type="PANTHER" id="PTHR43298:SF2">
    <property type="entry name" value="FMN_FAD EXPORTER YEEO-RELATED"/>
    <property type="match status" value="1"/>
</dbReference>
<gene>
    <name evidence="8" type="ORF">WH159_04350</name>
</gene>
<evidence type="ECO:0000256" key="4">
    <source>
        <dbReference type="ARBA" id="ARBA00022692"/>
    </source>
</evidence>
<evidence type="ECO:0000313" key="9">
    <source>
        <dbReference type="Proteomes" id="UP001380365"/>
    </source>
</evidence>
<feature type="transmembrane region" description="Helical" evidence="7">
    <location>
        <begin position="236"/>
        <end position="257"/>
    </location>
</feature>
<dbReference type="PANTHER" id="PTHR43298">
    <property type="entry name" value="MULTIDRUG RESISTANCE PROTEIN NORM-RELATED"/>
    <property type="match status" value="1"/>
</dbReference>
<feature type="transmembrane region" description="Helical" evidence="7">
    <location>
        <begin position="408"/>
        <end position="429"/>
    </location>
</feature>
<protein>
    <submittedName>
        <fullName evidence="8">MATE family efflux transporter</fullName>
    </submittedName>
</protein>
<dbReference type="InterPro" id="IPR050222">
    <property type="entry name" value="MATE_MdtK"/>
</dbReference>
<accession>A0ABU8Q214</accession>
<feature type="transmembrane region" description="Helical" evidence="7">
    <location>
        <begin position="351"/>
        <end position="371"/>
    </location>
</feature>
<sequence length="447" mass="46116">MTTPTPLTRTSIFQQAWPIMLGQTTVPLVGMVDTVVIGRTGDAAALAGVALGTTVINFLFWSFGFLRMGMTGMTAQAQGAGDTEEVRAMLLRGLALGFGLGVALFALQLLLVPLAFALLAGGGALDAAASGYVSGRFVGAPASLGVFALNGWLLGLGRTRAALLLQIAMNLVNAVLDIWFVWGIGLGARGVGLGTACAEWSALLLGIFLALRILGPGALTGLGARLFDRDKLRRLFAVNADIMVRTVALLVLFGWFANAGARLGAVPLAANHVLMQFVSVSAFVLDGFAFTAESRIGEAIGRGARAELLRATRLTGEFTLAAGAAFALLIHVAGVPLIAAVTDNAEVRAHAIALLPFAALVPLVGAPAWLLDGVFIGATAGKSLRDAAVAATLLYLATDLLLRPLGAVGMWVALLASYLYRAAGLGLALPRLVQSVGQPLAEAPREA</sequence>
<evidence type="ECO:0000256" key="5">
    <source>
        <dbReference type="ARBA" id="ARBA00022989"/>
    </source>
</evidence>
<evidence type="ECO:0000256" key="7">
    <source>
        <dbReference type="SAM" id="Phobius"/>
    </source>
</evidence>
<dbReference type="InterPro" id="IPR044644">
    <property type="entry name" value="DinF-like"/>
</dbReference>
<keyword evidence="3" id="KW-0813">Transport</keyword>
<keyword evidence="6 7" id="KW-0472">Membrane</keyword>
<name>A0ABU8Q214_9SPHN</name>
<feature type="transmembrane region" description="Helical" evidence="7">
    <location>
        <begin position="202"/>
        <end position="224"/>
    </location>
</feature>
<feature type="transmembrane region" description="Helical" evidence="7">
    <location>
        <begin position="137"/>
        <end position="156"/>
    </location>
</feature>
<feature type="transmembrane region" description="Helical" evidence="7">
    <location>
        <begin position="269"/>
        <end position="292"/>
    </location>
</feature>
<comment type="similarity">
    <text evidence="2">Belongs to the multi antimicrobial extrusion (MATE) (TC 2.A.66.1) family.</text>
</comment>
<feature type="transmembrane region" description="Helical" evidence="7">
    <location>
        <begin position="163"/>
        <end position="182"/>
    </location>
</feature>
<evidence type="ECO:0000256" key="3">
    <source>
        <dbReference type="ARBA" id="ARBA00022448"/>
    </source>
</evidence>
<dbReference type="Pfam" id="PF01554">
    <property type="entry name" value="MatE"/>
    <property type="match status" value="2"/>
</dbReference>
<dbReference type="Proteomes" id="UP001380365">
    <property type="component" value="Unassembled WGS sequence"/>
</dbReference>